<protein>
    <submittedName>
        <fullName evidence="2">Double-strand break repair protein AddB</fullName>
    </submittedName>
</protein>
<organism evidence="2 3">
    <name type="scientific">Pseudovibrio exalbescens</name>
    <dbReference type="NCBI Taxonomy" id="197461"/>
    <lineage>
        <taxon>Bacteria</taxon>
        <taxon>Pseudomonadati</taxon>
        <taxon>Pseudomonadota</taxon>
        <taxon>Alphaproteobacteria</taxon>
        <taxon>Hyphomicrobiales</taxon>
        <taxon>Stappiaceae</taxon>
        <taxon>Pseudovibrio</taxon>
    </lineage>
</organism>
<dbReference type="InterPro" id="IPR011604">
    <property type="entry name" value="PDDEXK-like_dom_sf"/>
</dbReference>
<dbReference type="Proteomes" id="UP000185783">
    <property type="component" value="Unassembled WGS sequence"/>
</dbReference>
<dbReference type="AlphaFoldDB" id="A0A1U7JI34"/>
<dbReference type="Pfam" id="PF12705">
    <property type="entry name" value="PDDEXK_1"/>
    <property type="match status" value="1"/>
</dbReference>
<dbReference type="SUPFAM" id="SSF52540">
    <property type="entry name" value="P-loop containing nucleoside triphosphate hydrolases"/>
    <property type="match status" value="1"/>
</dbReference>
<proteinExistence type="predicted"/>
<dbReference type="EMBL" id="LVVZ01000014">
    <property type="protein sequence ID" value="OKL44377.1"/>
    <property type="molecule type" value="Genomic_DNA"/>
</dbReference>
<keyword evidence="3" id="KW-1185">Reference proteome</keyword>
<dbReference type="InterPro" id="IPR027417">
    <property type="entry name" value="P-loop_NTPase"/>
</dbReference>
<evidence type="ECO:0000259" key="1">
    <source>
        <dbReference type="Pfam" id="PF12705"/>
    </source>
</evidence>
<dbReference type="InterPro" id="IPR014153">
    <property type="entry name" value="Ds_break_AddB"/>
</dbReference>
<feature type="domain" description="PD-(D/E)XK endonuclease-like" evidence="1">
    <location>
        <begin position="759"/>
        <end position="994"/>
    </location>
</feature>
<accession>A0A1U7JI34</accession>
<comment type="caution">
    <text evidence="2">The sequence shown here is derived from an EMBL/GenBank/DDBJ whole genome shotgun (WGS) entry which is preliminary data.</text>
</comment>
<reference evidence="2 3" key="1">
    <citation type="submission" date="2016-03" db="EMBL/GenBank/DDBJ databases">
        <title>Genome sequence of Nesiotobacter sp. nov., a moderately halophilic alphaproteobacterium isolated from the Yellow Sea, China.</title>
        <authorList>
            <person name="Zhang G."/>
            <person name="Zhang R."/>
        </authorList>
    </citation>
    <scope>NUCLEOTIDE SEQUENCE [LARGE SCALE GENOMIC DNA]</scope>
    <source>
        <strain evidence="2 3">WB1-6</strain>
    </source>
</reference>
<dbReference type="STRING" id="197461.A3843_08270"/>
<dbReference type="InterPro" id="IPR038726">
    <property type="entry name" value="PDDEXK_AddAB-type"/>
</dbReference>
<dbReference type="RefSeq" id="WP_028480614.1">
    <property type="nucleotide sequence ID" value="NZ_LVVZ01000014.1"/>
</dbReference>
<dbReference type="OrthoDB" id="9780606at2"/>
<dbReference type="NCBIfam" id="TIGR02786">
    <property type="entry name" value="addB_alphas"/>
    <property type="match status" value="1"/>
</dbReference>
<sequence>MTKQNLFTIAPSVPFLETLVGALLSGDLIPGFDATASPMALSQVTLYVPTRRAARTLPSLLRSAMGTRAVLLPRILPLGDVDEDEQLLRSEPDGEPLPPAMSLMERRLAMTQLVWAWKGQLRRELLGLDNNNTSAFPASSADAAWLASDLLTLMDEVQTEEASWSDLTGLVPENHAQYWQITLEFLRIVTEQWPAFLAEAGYIDPKARRSALIRRAAHQLSTTPPAGPVIVAGATGSVPATAELLKAVLNLPNGAIVLPALDLEMDEVSWAAISGTGDKEPIPGHPQYSLNKLLQTLGRTRSDVQPLGQPATRDLSIRGKIVNEALRPAETTDAWQTFFASSEAALRQNSFSGVGVLSASSEAEEALAVALCLREGIEQGKKVALITPDRTLSRRVATELARWSIAVDDTAGRPQDQTPSTILALLTAKLALGGVDPVQLLALLKHPLTRLGLPIKEIRAAARALERGVLRGPSPRAGLSGLRQAVSAARKTEDSRHTPRWKKLVEADWQAIDTLLIRLEEALGPLEALLEAEGDVDVRYIAKLHTDAVVKIATQEDGSTDELFKGEAGAALADTLTSLLDTHASSLAIPASEWPGVFAALVSGNAVRSRLPADPRVHLLGPMEARLQHFDRVVLGGLNEGVWPQRTRNDPWLNRPMKGQIGLDPPERRIGSSAHDFMCSMGAEEVVLSRAERMDGAPAVASRWLQRILTLAGDEVRDQMLARGRPYVEMARVLDRAEVAVKPAARPEPRPPIEARPKQLSVTRVETLIRDPYEIYARNILKLEEVDPIGGEPNAADKGTIIHDALANFLDAWDGAFDETAIRALLTEGGRLFRPLDAFPAIRALWWPRFEKIAEGFVGLEYGRAPDIEQRFLEVSGGAEFQRSSGQAFRLTGRADRIDLKADNSLEVIDYKTGIPPSQKQVDALLSPQLPLEVAMIRRGGFEGVPSDVPISSILYIHLKGGRPALSVERRVPKERSVEELAEEAWTRLEQLITAYDNPAKGYLSRARVLRERQLASAYDHLARVQEWSLGSEGGDE</sequence>
<evidence type="ECO:0000313" key="3">
    <source>
        <dbReference type="Proteomes" id="UP000185783"/>
    </source>
</evidence>
<dbReference type="Gene3D" id="3.90.320.10">
    <property type="match status" value="1"/>
</dbReference>
<evidence type="ECO:0000313" key="2">
    <source>
        <dbReference type="EMBL" id="OKL44377.1"/>
    </source>
</evidence>
<name>A0A1U7JI34_9HYPH</name>
<gene>
    <name evidence="2" type="ORF">A3843_08270</name>
</gene>